<accession>U1SI96</accession>
<evidence type="ECO:0000259" key="6">
    <source>
        <dbReference type="PROSITE" id="PS50106"/>
    </source>
</evidence>
<dbReference type="InterPro" id="IPR009003">
    <property type="entry name" value="Peptidase_S1_PA"/>
</dbReference>
<evidence type="ECO:0000313" key="8">
    <source>
        <dbReference type="Proteomes" id="UP000016519"/>
    </source>
</evidence>
<feature type="compositionally biased region" description="Low complexity" evidence="4">
    <location>
        <begin position="41"/>
        <end position="64"/>
    </location>
</feature>
<evidence type="ECO:0000256" key="4">
    <source>
        <dbReference type="SAM" id="MobiDB-lite"/>
    </source>
</evidence>
<keyword evidence="3" id="KW-0378">Hydrolase</keyword>
<dbReference type="GO" id="GO:0006508">
    <property type="term" value="P:proteolysis"/>
    <property type="evidence" value="ECO:0007669"/>
    <property type="project" value="UniProtKB-KW"/>
</dbReference>
<dbReference type="Gene3D" id="2.30.42.10">
    <property type="match status" value="1"/>
</dbReference>
<organism evidence="7 8">
    <name type="scientific">Alloscardovia omnicolens F0580</name>
    <dbReference type="NCBI Taxonomy" id="1321816"/>
    <lineage>
        <taxon>Bacteria</taxon>
        <taxon>Bacillati</taxon>
        <taxon>Actinomycetota</taxon>
        <taxon>Actinomycetes</taxon>
        <taxon>Bifidobacteriales</taxon>
        <taxon>Bifidobacteriaceae</taxon>
        <taxon>Alloscardovia</taxon>
    </lineage>
</organism>
<keyword evidence="2" id="KW-0645">Protease</keyword>
<evidence type="ECO:0000256" key="1">
    <source>
        <dbReference type="ARBA" id="ARBA00010541"/>
    </source>
</evidence>
<keyword evidence="8" id="KW-1185">Reference proteome</keyword>
<dbReference type="InterPro" id="IPR051201">
    <property type="entry name" value="Chloro_Bact_Ser_Proteases"/>
</dbReference>
<dbReference type="InterPro" id="IPR001478">
    <property type="entry name" value="PDZ"/>
</dbReference>
<dbReference type="InterPro" id="IPR036034">
    <property type="entry name" value="PDZ_sf"/>
</dbReference>
<keyword evidence="5" id="KW-0472">Membrane</keyword>
<dbReference type="RefSeq" id="WP_021617268.1">
    <property type="nucleotide sequence ID" value="NZ_KE952640.1"/>
</dbReference>
<dbReference type="PANTHER" id="PTHR43343">
    <property type="entry name" value="PEPTIDASE S12"/>
    <property type="match status" value="1"/>
</dbReference>
<dbReference type="PANTHER" id="PTHR43343:SF3">
    <property type="entry name" value="PROTEASE DO-LIKE 8, CHLOROPLASTIC"/>
    <property type="match status" value="1"/>
</dbReference>
<dbReference type="Pfam" id="PF13180">
    <property type="entry name" value="PDZ_2"/>
    <property type="match status" value="1"/>
</dbReference>
<name>U1SI96_9BIFI</name>
<dbReference type="HOGENOM" id="CLU_020120_3_8_11"/>
<comment type="caution">
    <text evidence="7">The sequence shown here is derived from an EMBL/GenBank/DDBJ whole genome shotgun (WGS) entry which is preliminary data.</text>
</comment>
<keyword evidence="5" id="KW-0812">Transmembrane</keyword>
<feature type="region of interest" description="Disordered" evidence="4">
    <location>
        <begin position="1"/>
        <end position="64"/>
    </location>
</feature>
<dbReference type="InterPro" id="IPR043504">
    <property type="entry name" value="Peptidase_S1_PA_chymotrypsin"/>
</dbReference>
<protein>
    <submittedName>
        <fullName evidence="7">Trypsin</fullName>
    </submittedName>
</protein>
<dbReference type="PATRIC" id="fig|1321816.3.peg.89"/>
<comment type="similarity">
    <text evidence="1">Belongs to the peptidase S1C family.</text>
</comment>
<dbReference type="GO" id="GO:0004252">
    <property type="term" value="F:serine-type endopeptidase activity"/>
    <property type="evidence" value="ECO:0007669"/>
    <property type="project" value="InterPro"/>
</dbReference>
<dbReference type="SUPFAM" id="SSF50156">
    <property type="entry name" value="PDZ domain-like"/>
    <property type="match status" value="1"/>
</dbReference>
<dbReference type="SMART" id="SM00228">
    <property type="entry name" value="PDZ"/>
    <property type="match status" value="1"/>
</dbReference>
<dbReference type="PROSITE" id="PS50106">
    <property type="entry name" value="PDZ"/>
    <property type="match status" value="1"/>
</dbReference>
<dbReference type="InterPro" id="IPR001940">
    <property type="entry name" value="Peptidase_S1C"/>
</dbReference>
<proteinExistence type="inferred from homology"/>
<feature type="region of interest" description="Disordered" evidence="4">
    <location>
        <begin position="97"/>
        <end position="134"/>
    </location>
</feature>
<dbReference type="PRINTS" id="PR00834">
    <property type="entry name" value="PROTEASES2C"/>
</dbReference>
<dbReference type="Gene3D" id="2.40.10.10">
    <property type="entry name" value="Trypsin-like serine proteases"/>
    <property type="match status" value="2"/>
</dbReference>
<feature type="compositionally biased region" description="Low complexity" evidence="4">
    <location>
        <begin position="551"/>
        <end position="579"/>
    </location>
</feature>
<feature type="transmembrane region" description="Helical" evidence="5">
    <location>
        <begin position="186"/>
        <end position="208"/>
    </location>
</feature>
<evidence type="ECO:0000313" key="7">
    <source>
        <dbReference type="EMBL" id="ERH31678.1"/>
    </source>
</evidence>
<keyword evidence="5" id="KW-1133">Transmembrane helix</keyword>
<feature type="region of interest" description="Disordered" evidence="4">
    <location>
        <begin position="546"/>
        <end position="597"/>
    </location>
</feature>
<reference evidence="7 8" key="1">
    <citation type="submission" date="2013-08" db="EMBL/GenBank/DDBJ databases">
        <authorList>
            <person name="Weinstock G."/>
            <person name="Sodergren E."/>
            <person name="Wylie T."/>
            <person name="Fulton L."/>
            <person name="Fulton R."/>
            <person name="Fronick C."/>
            <person name="O'Laughlin M."/>
            <person name="Godfrey J."/>
            <person name="Miner T."/>
            <person name="Herter B."/>
            <person name="Appelbaum E."/>
            <person name="Cordes M."/>
            <person name="Lek S."/>
            <person name="Wollam A."/>
            <person name="Pepin K.H."/>
            <person name="Palsikar V.B."/>
            <person name="Mitreva M."/>
            <person name="Wilson R.K."/>
        </authorList>
    </citation>
    <scope>NUCLEOTIDE SEQUENCE [LARGE SCALE GENOMIC DNA]</scope>
    <source>
        <strain evidence="7 8">F0580</strain>
    </source>
</reference>
<dbReference type="SUPFAM" id="SSF50494">
    <property type="entry name" value="Trypsin-like serine proteases"/>
    <property type="match status" value="1"/>
</dbReference>
<dbReference type="Pfam" id="PF13365">
    <property type="entry name" value="Trypsin_2"/>
    <property type="match status" value="1"/>
</dbReference>
<evidence type="ECO:0000256" key="2">
    <source>
        <dbReference type="ARBA" id="ARBA00022670"/>
    </source>
</evidence>
<feature type="domain" description="PDZ" evidence="6">
    <location>
        <begin position="446"/>
        <end position="536"/>
    </location>
</feature>
<feature type="compositionally biased region" description="Polar residues" evidence="4">
    <location>
        <begin position="18"/>
        <end position="40"/>
    </location>
</feature>
<dbReference type="EMBL" id="AWSI01000009">
    <property type="protein sequence ID" value="ERH31678.1"/>
    <property type="molecule type" value="Genomic_DNA"/>
</dbReference>
<evidence type="ECO:0000256" key="5">
    <source>
        <dbReference type="SAM" id="Phobius"/>
    </source>
</evidence>
<gene>
    <name evidence="7" type="ORF">HMPREF9244_00112</name>
</gene>
<sequence>MTNENMQQPEGEEEYTGLIQSYPTTPAQGNTQNTQNPYNATYSTTPMPSVPTTPTTPAVPTYPAQNQYAQNQYAQQGVPQYTAAAYGTQPTQPIQSAQTQVAYTAQPQTPTQPTPAQQGSAAPGGPSYTAPDTSAAAMNAAQAKARNAFADPANAYGTQASVTASGVAANAETVSTLIKKNRATTIWAAAGAAAVAALLVAGLGFAGIRTGIISIPAQSTLSSIESSTGGTGTASSSASNVNWTAVAKKVASSVVSIQGTVQNGTVIGSGAILDKDGHIITNNHVVSGASDLQVTLSDGSMYKAKVVGTDPTTDLAVIQLENAPSDLTPVSFADSDKLAVGESVMAIGSPLGYENTATTGIVSAVDRPVSVSSEDNSGNVVVTNAIQIDASINSGNSGGPTFNAEGKLVGINSSIATAGSSRSSEGSSGSIGIGFAIPANLAKWVSSAIIKDGKATHVSLGVTVKSATATADGVTRSGSQVQSVVQGSAAEVAGIQKGDTIVAYDKHTVVSNSALLGYVRATQLGEKVTLTVIRDGKTLDLTATMNKEETSTTSSNSSNGNSQNQQNNQNRNNQNQNNGGDDDNFTNPFEQFFGDGQ</sequence>
<dbReference type="AlphaFoldDB" id="U1SI96"/>
<evidence type="ECO:0000256" key="3">
    <source>
        <dbReference type="ARBA" id="ARBA00022801"/>
    </source>
</evidence>
<feature type="compositionally biased region" description="Low complexity" evidence="4">
    <location>
        <begin position="97"/>
        <end position="126"/>
    </location>
</feature>
<dbReference type="Proteomes" id="UP000016519">
    <property type="component" value="Unassembled WGS sequence"/>
</dbReference>
<dbReference type="STRING" id="419015.HMPREF3214_01707"/>